<evidence type="ECO:0000259" key="6">
    <source>
        <dbReference type="PROSITE" id="PS50404"/>
    </source>
</evidence>
<sequence length="155" mass="18144">MRVRIALAEKGIEYEYREQNLLNKGPMLLQMNRVHKKVPVLIHNGKPICESTNIVQYIDEIHTDGREMRAVKLERQEEMTKEFIAILKTLEEELGDKPHFEGENFGFVDVSLIPLYCWLETECPKIIAWAKRCTQRKSVSKSLKDEKKVLGFVQR</sequence>
<evidence type="ECO:0000313" key="8">
    <source>
        <dbReference type="EMBL" id="KDO50481.1"/>
    </source>
</evidence>
<dbReference type="CDD" id="cd03058">
    <property type="entry name" value="GST_N_Tau"/>
    <property type="match status" value="1"/>
</dbReference>
<keyword evidence="2 5" id="KW-0808">Transferase</keyword>
<dbReference type="GO" id="GO:0005829">
    <property type="term" value="C:cytosol"/>
    <property type="evidence" value="ECO:0007669"/>
    <property type="project" value="UniProtKB-SubCell"/>
</dbReference>
<proteinExistence type="inferred from homology"/>
<dbReference type="PROSITE" id="PS50405">
    <property type="entry name" value="GST_CTER"/>
    <property type="match status" value="1"/>
</dbReference>
<dbReference type="PANTHER" id="PTHR11260">
    <property type="entry name" value="GLUTATHIONE S-TRANSFERASE, GST, SUPERFAMILY, GST DOMAIN CONTAINING"/>
    <property type="match status" value="1"/>
</dbReference>
<dbReference type="InterPro" id="IPR045074">
    <property type="entry name" value="GST_C_Tau"/>
</dbReference>
<dbReference type="InterPro" id="IPR036282">
    <property type="entry name" value="Glutathione-S-Trfase_C_sf"/>
</dbReference>
<dbReference type="SUPFAM" id="SSF47616">
    <property type="entry name" value="GST C-terminal domain-like"/>
    <property type="match status" value="1"/>
</dbReference>
<comment type="similarity">
    <text evidence="3">Belongs to the GST superfamily. Tau family.</text>
</comment>
<protein>
    <recommendedName>
        <fullName evidence="5">Glutathione S-transferase</fullName>
        <ecNumber evidence="5">2.5.1.18</ecNumber>
    </recommendedName>
</protein>
<dbReference type="PANTHER" id="PTHR11260:SF773">
    <property type="entry name" value="GLUTATHIONE S-TRANSFERASE U26"/>
    <property type="match status" value="1"/>
</dbReference>
<dbReference type="AlphaFoldDB" id="A0A067EHR5"/>
<comment type="subcellular location">
    <subcellularLocation>
        <location evidence="5">Cytoplasm</location>
        <location evidence="5">Cytosol</location>
    </subcellularLocation>
</comment>
<dbReference type="CDD" id="cd03185">
    <property type="entry name" value="GST_C_Tau"/>
    <property type="match status" value="1"/>
</dbReference>
<dbReference type="PROSITE" id="PS50404">
    <property type="entry name" value="GST_NTER"/>
    <property type="match status" value="1"/>
</dbReference>
<dbReference type="InterPro" id="IPR010987">
    <property type="entry name" value="Glutathione-S-Trfase_C-like"/>
</dbReference>
<keyword evidence="1" id="KW-0216">Detoxification</keyword>
<dbReference type="SUPFAM" id="SSF52833">
    <property type="entry name" value="Thioredoxin-like"/>
    <property type="match status" value="1"/>
</dbReference>
<name>A0A067EHR5_CITSI</name>
<dbReference type="GO" id="GO:0006749">
    <property type="term" value="P:glutathione metabolic process"/>
    <property type="evidence" value="ECO:0000318"/>
    <property type="project" value="GO_Central"/>
</dbReference>
<dbReference type="InterPro" id="IPR004045">
    <property type="entry name" value="Glutathione_S-Trfase_N"/>
</dbReference>
<dbReference type="Pfam" id="PF02798">
    <property type="entry name" value="GST_N"/>
    <property type="match status" value="1"/>
</dbReference>
<evidence type="ECO:0000256" key="2">
    <source>
        <dbReference type="ARBA" id="ARBA00022679"/>
    </source>
</evidence>
<dbReference type="GO" id="GO:0009407">
    <property type="term" value="P:toxin catabolic process"/>
    <property type="evidence" value="ECO:0007669"/>
    <property type="project" value="UniProtKB-ARBA"/>
</dbReference>
<dbReference type="EMBL" id="KK785078">
    <property type="protein sequence ID" value="KDO50481.1"/>
    <property type="molecule type" value="Genomic_DNA"/>
</dbReference>
<dbReference type="InterPro" id="IPR036249">
    <property type="entry name" value="Thioredoxin-like_sf"/>
</dbReference>
<keyword evidence="5" id="KW-0963">Cytoplasm</keyword>
<evidence type="ECO:0000256" key="5">
    <source>
        <dbReference type="RuleBase" id="RU369102"/>
    </source>
</evidence>
<dbReference type="SMR" id="A0A067EHR5"/>
<accession>A0A067EHR5</accession>
<reference evidence="8 9" key="1">
    <citation type="submission" date="2014-04" db="EMBL/GenBank/DDBJ databases">
        <authorList>
            <consortium name="International Citrus Genome Consortium"/>
            <person name="Gmitter F."/>
            <person name="Chen C."/>
            <person name="Farmerie W."/>
            <person name="Harkins T."/>
            <person name="Desany B."/>
            <person name="Mohiuddin M."/>
            <person name="Kodira C."/>
            <person name="Borodovsky M."/>
            <person name="Lomsadze A."/>
            <person name="Burns P."/>
            <person name="Jenkins J."/>
            <person name="Prochnik S."/>
            <person name="Shu S."/>
            <person name="Chapman J."/>
            <person name="Pitluck S."/>
            <person name="Schmutz J."/>
            <person name="Rokhsar D."/>
        </authorList>
    </citation>
    <scope>NUCLEOTIDE SEQUENCE</scope>
</reference>
<dbReference type="GO" id="GO:0005737">
    <property type="term" value="C:cytoplasm"/>
    <property type="evidence" value="ECO:0000318"/>
    <property type="project" value="GO_Central"/>
</dbReference>
<dbReference type="Gene3D" id="3.40.30.10">
    <property type="entry name" value="Glutaredoxin"/>
    <property type="match status" value="1"/>
</dbReference>
<comment type="catalytic activity">
    <reaction evidence="4 5">
        <text>RX + glutathione = an S-substituted glutathione + a halide anion + H(+)</text>
        <dbReference type="Rhea" id="RHEA:16437"/>
        <dbReference type="ChEBI" id="CHEBI:15378"/>
        <dbReference type="ChEBI" id="CHEBI:16042"/>
        <dbReference type="ChEBI" id="CHEBI:17792"/>
        <dbReference type="ChEBI" id="CHEBI:57925"/>
        <dbReference type="ChEBI" id="CHEBI:90779"/>
        <dbReference type="EC" id="2.5.1.18"/>
    </reaction>
</comment>
<keyword evidence="9" id="KW-1185">Reference proteome</keyword>
<organism evidence="8 9">
    <name type="scientific">Citrus sinensis</name>
    <name type="common">Sweet orange</name>
    <name type="synonym">Citrus aurantium var. sinensis</name>
    <dbReference type="NCBI Taxonomy" id="2711"/>
    <lineage>
        <taxon>Eukaryota</taxon>
        <taxon>Viridiplantae</taxon>
        <taxon>Streptophyta</taxon>
        <taxon>Embryophyta</taxon>
        <taxon>Tracheophyta</taxon>
        <taxon>Spermatophyta</taxon>
        <taxon>Magnoliopsida</taxon>
        <taxon>eudicotyledons</taxon>
        <taxon>Gunneridae</taxon>
        <taxon>Pentapetalae</taxon>
        <taxon>rosids</taxon>
        <taxon>malvids</taxon>
        <taxon>Sapindales</taxon>
        <taxon>Rutaceae</taxon>
        <taxon>Aurantioideae</taxon>
        <taxon>Citrus</taxon>
    </lineage>
</organism>
<dbReference type="InterPro" id="IPR045073">
    <property type="entry name" value="Omega/Tau-like"/>
</dbReference>
<evidence type="ECO:0000256" key="1">
    <source>
        <dbReference type="ARBA" id="ARBA00022575"/>
    </source>
</evidence>
<comment type="function">
    <text evidence="5">Is involved in the conjugation of reduced glutathione to a wide number of exogenous and endogenous hydrophobic electrophiles.</text>
</comment>
<evidence type="ECO:0000256" key="3">
    <source>
        <dbReference type="ARBA" id="ARBA00025743"/>
    </source>
</evidence>
<dbReference type="Proteomes" id="UP000027120">
    <property type="component" value="Unassembled WGS sequence"/>
</dbReference>
<gene>
    <name evidence="8" type="ORF">CISIN_1g040899mg</name>
</gene>
<dbReference type="EC" id="2.5.1.18" evidence="5"/>
<evidence type="ECO:0000313" key="9">
    <source>
        <dbReference type="Proteomes" id="UP000027120"/>
    </source>
</evidence>
<feature type="domain" description="GST C-terminal" evidence="7">
    <location>
        <begin position="12"/>
        <end position="152"/>
    </location>
</feature>
<evidence type="ECO:0000256" key="4">
    <source>
        <dbReference type="ARBA" id="ARBA00047960"/>
    </source>
</evidence>
<feature type="domain" description="GST N-terminal" evidence="6">
    <location>
        <begin position="1"/>
        <end position="66"/>
    </location>
</feature>
<dbReference type="GO" id="GO:0004364">
    <property type="term" value="F:glutathione transferase activity"/>
    <property type="evidence" value="ECO:0000318"/>
    <property type="project" value="GO_Central"/>
</dbReference>
<evidence type="ECO:0000259" key="7">
    <source>
        <dbReference type="PROSITE" id="PS50405"/>
    </source>
</evidence>
<dbReference type="Gene3D" id="1.20.1050.10">
    <property type="match status" value="1"/>
</dbReference>